<sequence length="138" mass="15445">MLSSGMLKTYSGSCHCGAVRFEAEIDLTLPTYRCNCSICARNRFWPAIVMPEQFRLLAGEAELTKYLFNTRRNEHYFCKHCGVRSFGIGNTPDGQRIYGVNLGCLENATPEELAAAPIVYVDGKHDNWNNAPAITSYL</sequence>
<dbReference type="EMBL" id="BLJN01000003">
    <property type="protein sequence ID" value="GFE81586.1"/>
    <property type="molecule type" value="Genomic_DNA"/>
</dbReference>
<dbReference type="InterPro" id="IPR011057">
    <property type="entry name" value="Mss4-like_sf"/>
</dbReference>
<reference evidence="6" key="1">
    <citation type="submission" date="2020-01" db="EMBL/GenBank/DDBJ databases">
        <title>'Steroidobacter agaridevorans' sp. nov., agar-degrading bacteria isolated from rhizosphere soils.</title>
        <authorList>
            <person name="Ikenaga M."/>
            <person name="Kataoka M."/>
            <person name="Murouchi A."/>
            <person name="Katsuragi S."/>
            <person name="Sakai M."/>
        </authorList>
    </citation>
    <scope>NUCLEOTIDE SEQUENCE [LARGE SCALE GENOMIC DNA]</scope>
    <source>
        <strain evidence="6">YU21-B</strain>
    </source>
</reference>
<dbReference type="RefSeq" id="WP_308683812.1">
    <property type="nucleotide sequence ID" value="NZ_BLJO01000008.1"/>
</dbReference>
<keyword evidence="6" id="KW-1185">Reference proteome</keyword>
<evidence type="ECO:0000256" key="2">
    <source>
        <dbReference type="ARBA" id="ARBA00022723"/>
    </source>
</evidence>
<organism evidence="5 6">
    <name type="scientific">Steroidobacter agaridevorans</name>
    <dbReference type="NCBI Taxonomy" id="2695856"/>
    <lineage>
        <taxon>Bacteria</taxon>
        <taxon>Pseudomonadati</taxon>
        <taxon>Pseudomonadota</taxon>
        <taxon>Gammaproteobacteria</taxon>
        <taxon>Steroidobacterales</taxon>
        <taxon>Steroidobacteraceae</taxon>
        <taxon>Steroidobacter</taxon>
    </lineage>
</organism>
<dbReference type="InterPro" id="IPR006913">
    <property type="entry name" value="CENP-V/GFA"/>
</dbReference>
<dbReference type="PANTHER" id="PTHR28620:SF1">
    <property type="entry name" value="CENP-V_GFA DOMAIN-CONTAINING PROTEIN"/>
    <property type="match status" value="1"/>
</dbReference>
<dbReference type="InterPro" id="IPR052355">
    <property type="entry name" value="CENP-V-like"/>
</dbReference>
<dbReference type="AlphaFoldDB" id="A0A829YG59"/>
<protein>
    <submittedName>
        <fullName evidence="5">Aldehyde-activating protein</fullName>
    </submittedName>
</protein>
<keyword evidence="2" id="KW-0479">Metal-binding</keyword>
<dbReference type="GO" id="GO:0046872">
    <property type="term" value="F:metal ion binding"/>
    <property type="evidence" value="ECO:0007669"/>
    <property type="project" value="UniProtKB-KW"/>
</dbReference>
<feature type="domain" description="CENP-V/GFA" evidence="4">
    <location>
        <begin position="10"/>
        <end position="129"/>
    </location>
</feature>
<dbReference type="GO" id="GO:0016846">
    <property type="term" value="F:carbon-sulfur lyase activity"/>
    <property type="evidence" value="ECO:0007669"/>
    <property type="project" value="InterPro"/>
</dbReference>
<comment type="caution">
    <text evidence="5">The sequence shown here is derived from an EMBL/GenBank/DDBJ whole genome shotgun (WGS) entry which is preliminary data.</text>
</comment>
<keyword evidence="3" id="KW-0862">Zinc</keyword>
<evidence type="ECO:0000256" key="3">
    <source>
        <dbReference type="ARBA" id="ARBA00022833"/>
    </source>
</evidence>
<dbReference type="Pfam" id="PF04828">
    <property type="entry name" value="GFA"/>
    <property type="match status" value="1"/>
</dbReference>
<comment type="similarity">
    <text evidence="1">Belongs to the Gfa family.</text>
</comment>
<gene>
    <name evidence="5" type="ORF">GCM10011487_35860</name>
</gene>
<accession>A0A829YG59</accession>
<name>A0A829YG59_9GAMM</name>
<evidence type="ECO:0000256" key="1">
    <source>
        <dbReference type="ARBA" id="ARBA00005495"/>
    </source>
</evidence>
<evidence type="ECO:0000313" key="6">
    <source>
        <dbReference type="Proteomes" id="UP000445000"/>
    </source>
</evidence>
<dbReference type="PROSITE" id="PS51891">
    <property type="entry name" value="CENP_V_GFA"/>
    <property type="match status" value="1"/>
</dbReference>
<dbReference type="Gene3D" id="2.170.150.70">
    <property type="match status" value="1"/>
</dbReference>
<dbReference type="PANTHER" id="PTHR28620">
    <property type="entry name" value="CENTROMERE PROTEIN V"/>
    <property type="match status" value="1"/>
</dbReference>
<dbReference type="SUPFAM" id="SSF51316">
    <property type="entry name" value="Mss4-like"/>
    <property type="match status" value="1"/>
</dbReference>
<evidence type="ECO:0000313" key="5">
    <source>
        <dbReference type="EMBL" id="GFE81586.1"/>
    </source>
</evidence>
<evidence type="ECO:0000259" key="4">
    <source>
        <dbReference type="PROSITE" id="PS51891"/>
    </source>
</evidence>
<proteinExistence type="inferred from homology"/>
<dbReference type="Proteomes" id="UP000445000">
    <property type="component" value="Unassembled WGS sequence"/>
</dbReference>